<feature type="region of interest" description="Disordered" evidence="1">
    <location>
        <begin position="347"/>
        <end position="380"/>
    </location>
</feature>
<evidence type="ECO:0000256" key="1">
    <source>
        <dbReference type="SAM" id="MobiDB-lite"/>
    </source>
</evidence>
<evidence type="ECO:0000313" key="2">
    <source>
        <dbReference type="EMBL" id="KAK5611365.1"/>
    </source>
</evidence>
<dbReference type="EMBL" id="JAHHUM010001483">
    <property type="protein sequence ID" value="KAK5611365.1"/>
    <property type="molecule type" value="Genomic_DNA"/>
</dbReference>
<organism evidence="2 3">
    <name type="scientific">Crenichthys baileyi</name>
    <name type="common">White River springfish</name>
    <dbReference type="NCBI Taxonomy" id="28760"/>
    <lineage>
        <taxon>Eukaryota</taxon>
        <taxon>Metazoa</taxon>
        <taxon>Chordata</taxon>
        <taxon>Craniata</taxon>
        <taxon>Vertebrata</taxon>
        <taxon>Euteleostomi</taxon>
        <taxon>Actinopterygii</taxon>
        <taxon>Neopterygii</taxon>
        <taxon>Teleostei</taxon>
        <taxon>Neoteleostei</taxon>
        <taxon>Acanthomorphata</taxon>
        <taxon>Ovalentaria</taxon>
        <taxon>Atherinomorphae</taxon>
        <taxon>Cyprinodontiformes</taxon>
        <taxon>Goodeidae</taxon>
        <taxon>Crenichthys</taxon>
    </lineage>
</organism>
<feature type="compositionally biased region" description="Basic residues" evidence="1">
    <location>
        <begin position="251"/>
        <end position="260"/>
    </location>
</feature>
<feature type="region of interest" description="Disordered" evidence="1">
    <location>
        <begin position="296"/>
        <end position="330"/>
    </location>
</feature>
<feature type="region of interest" description="Disordered" evidence="1">
    <location>
        <begin position="234"/>
        <end position="270"/>
    </location>
</feature>
<gene>
    <name evidence="2" type="ORF">CRENBAI_017861</name>
</gene>
<feature type="compositionally biased region" description="Low complexity" evidence="1">
    <location>
        <begin position="347"/>
        <end position="378"/>
    </location>
</feature>
<dbReference type="Proteomes" id="UP001311232">
    <property type="component" value="Unassembled WGS sequence"/>
</dbReference>
<proteinExistence type="predicted"/>
<sequence>MLPARLHSGVLRYTAPDRMFPPNSDLADKWQASSLDLFIYLSQEVEKTQHHSADLSVLQLAYDAKLASSSHHGVIYSLSAGEEEAPMSAAGTAAMLFPAPLSAPAMSPRLTVDLPMPSLLAPAQVSVTTPDELEKQLRFFAGQINSFRIISLLHPSPQLKEQLREMEEDYEAAVRQFYCHPPSSTSDLKSGDAAQPTPRLQEAAVVQPTSGLQSAAVVQLTSGLLSTAAVQPTSGLQSAAAEPKSASTSSRRSRGRRKRYSTAPVMGGPADASAPAPEFLLGFLCGFLSELLHTSGGQPDASAPAPATEGLGDASAPAHATEGLGDASAPAHATEGLLATQIPAQLPQAAQTPAQPPQAAQISKSLPASRSSPMSSAAQLNSVPARDGLLVACLDSVPERDDRRVAPLDSVPALDDLLVACLDSVPERDDRGVAPLDSAPARDGLLVACLVSVPARDDGPVAPLDSVPERDDRRVAHLESVSERNDRWFARPNFASVICFVSGTEVKDA</sequence>
<name>A0AAV9RR59_9TELE</name>
<reference evidence="2 3" key="1">
    <citation type="submission" date="2021-06" db="EMBL/GenBank/DDBJ databases">
        <authorList>
            <person name="Palmer J.M."/>
        </authorList>
    </citation>
    <scope>NUCLEOTIDE SEQUENCE [LARGE SCALE GENOMIC DNA]</scope>
    <source>
        <strain evidence="2 3">MEX-2019</strain>
        <tissue evidence="2">Muscle</tissue>
    </source>
</reference>
<evidence type="ECO:0000313" key="3">
    <source>
        <dbReference type="Proteomes" id="UP001311232"/>
    </source>
</evidence>
<accession>A0AAV9RR59</accession>
<comment type="caution">
    <text evidence="2">The sequence shown here is derived from an EMBL/GenBank/DDBJ whole genome shotgun (WGS) entry which is preliminary data.</text>
</comment>
<keyword evidence="3" id="KW-1185">Reference proteome</keyword>
<dbReference type="AlphaFoldDB" id="A0AAV9RR59"/>
<protein>
    <submittedName>
        <fullName evidence="2">Uncharacterized protein</fullName>
    </submittedName>
</protein>